<dbReference type="SMART" id="SM00061">
    <property type="entry name" value="MATH"/>
    <property type="match status" value="2"/>
</dbReference>
<sequence length="312" mass="36105">MGLTSFEDMIKDKISGNKNAHFMLVDGMSKLMTEEIKSCQSSDFYVSGIKWSFCIRSDVKKDWLSFSMKISDEKSFGSNWEVRCRVKYSAVTQSGQYKSWKVHAACYNPNNKMWEQETLISHKVLKEYCLVNDKAVFYAEITDVKLKSLNPVTNTPPTNCTAERIKLMEVPRNKSRYTWKITRFSSFRGKGPTSYEFTVGQRKWLLVMCPKGDMHTDEHLSLFLNACDYVTNAPKGPTLAVFKMRVLDQFKRNHYEKESEHWFPYDPPTGSASGWSKFLPLEKLHDASNGYLVNDHLYITVEFLFVSTTENL</sequence>
<dbReference type="InterPro" id="IPR008974">
    <property type="entry name" value="TRAF-like"/>
</dbReference>
<organism evidence="2 3">
    <name type="scientific">Arabis nemorensis</name>
    <dbReference type="NCBI Taxonomy" id="586526"/>
    <lineage>
        <taxon>Eukaryota</taxon>
        <taxon>Viridiplantae</taxon>
        <taxon>Streptophyta</taxon>
        <taxon>Embryophyta</taxon>
        <taxon>Tracheophyta</taxon>
        <taxon>Spermatophyta</taxon>
        <taxon>Magnoliopsida</taxon>
        <taxon>eudicotyledons</taxon>
        <taxon>Gunneridae</taxon>
        <taxon>Pentapetalae</taxon>
        <taxon>rosids</taxon>
        <taxon>malvids</taxon>
        <taxon>Brassicales</taxon>
        <taxon>Brassicaceae</taxon>
        <taxon>Arabideae</taxon>
        <taxon>Arabis</taxon>
    </lineage>
</organism>
<dbReference type="InterPro" id="IPR002083">
    <property type="entry name" value="MATH/TRAF_dom"/>
</dbReference>
<dbReference type="EMBL" id="CABITT030000006">
    <property type="protein sequence ID" value="VVB07355.1"/>
    <property type="molecule type" value="Genomic_DNA"/>
</dbReference>
<dbReference type="Proteomes" id="UP000489600">
    <property type="component" value="Unassembled WGS sequence"/>
</dbReference>
<reference evidence="2" key="1">
    <citation type="submission" date="2019-07" db="EMBL/GenBank/DDBJ databases">
        <authorList>
            <person name="Dittberner H."/>
        </authorList>
    </citation>
    <scope>NUCLEOTIDE SEQUENCE [LARGE SCALE GENOMIC DNA]</scope>
</reference>
<proteinExistence type="predicted"/>
<dbReference type="PROSITE" id="PS50144">
    <property type="entry name" value="MATH"/>
    <property type="match status" value="1"/>
</dbReference>
<dbReference type="PANTHER" id="PTHR46162">
    <property type="entry name" value="TRAF-LIKE FAMILY PROTEIN"/>
    <property type="match status" value="1"/>
</dbReference>
<keyword evidence="3" id="KW-1185">Reference proteome</keyword>
<accession>A0A565C187</accession>
<dbReference type="OrthoDB" id="192247at2759"/>
<dbReference type="Pfam" id="PF22486">
    <property type="entry name" value="MATH_2"/>
    <property type="match status" value="2"/>
</dbReference>
<protein>
    <recommendedName>
        <fullName evidence="1">MATH domain-containing protein</fullName>
    </recommendedName>
</protein>
<evidence type="ECO:0000259" key="1">
    <source>
        <dbReference type="PROSITE" id="PS50144"/>
    </source>
</evidence>
<evidence type="ECO:0000313" key="2">
    <source>
        <dbReference type="EMBL" id="VVB07355.1"/>
    </source>
</evidence>
<comment type="caution">
    <text evidence="2">The sequence shown here is derived from an EMBL/GenBank/DDBJ whole genome shotgun (WGS) entry which is preliminary data.</text>
</comment>
<dbReference type="Gene3D" id="2.60.210.10">
    <property type="entry name" value="Apoptosis, Tumor Necrosis Factor Receptor Associated Protein 2, Chain A"/>
    <property type="match status" value="2"/>
</dbReference>
<name>A0A565C187_9BRAS</name>
<feature type="domain" description="MATH" evidence="1">
    <location>
        <begin position="174"/>
        <end position="303"/>
    </location>
</feature>
<evidence type="ECO:0000313" key="3">
    <source>
        <dbReference type="Proteomes" id="UP000489600"/>
    </source>
</evidence>
<gene>
    <name evidence="2" type="ORF">ANE_LOCUS17799</name>
</gene>
<dbReference type="CDD" id="cd00121">
    <property type="entry name" value="MATH"/>
    <property type="match status" value="2"/>
</dbReference>
<dbReference type="SUPFAM" id="SSF49599">
    <property type="entry name" value="TRAF domain-like"/>
    <property type="match status" value="2"/>
</dbReference>
<dbReference type="PANTHER" id="PTHR46162:SF40">
    <property type="entry name" value="TRAF-LIKE FAMILY PROTEIN"/>
    <property type="match status" value="1"/>
</dbReference>
<dbReference type="AlphaFoldDB" id="A0A565C187"/>